<evidence type="ECO:0000313" key="2">
    <source>
        <dbReference type="Proteomes" id="UP000290900"/>
    </source>
</evidence>
<accession>A0A448YQ78</accession>
<dbReference type="InParanoid" id="A0A448YQ78"/>
<reference evidence="1 2" key="1">
    <citation type="submission" date="2018-12" db="EMBL/GenBank/DDBJ databases">
        <authorList>
            <person name="Tiukova I."/>
            <person name="Dainat J."/>
        </authorList>
    </citation>
    <scope>NUCLEOTIDE SEQUENCE [LARGE SCALE GENOMIC DNA]</scope>
</reference>
<proteinExistence type="predicted"/>
<organism evidence="1 2">
    <name type="scientific">Brettanomyces naardenensis</name>
    <name type="common">Yeast</name>
    <dbReference type="NCBI Taxonomy" id="13370"/>
    <lineage>
        <taxon>Eukaryota</taxon>
        <taxon>Fungi</taxon>
        <taxon>Dikarya</taxon>
        <taxon>Ascomycota</taxon>
        <taxon>Saccharomycotina</taxon>
        <taxon>Pichiomycetes</taxon>
        <taxon>Pichiales</taxon>
        <taxon>Pichiaceae</taxon>
        <taxon>Brettanomyces</taxon>
    </lineage>
</organism>
<dbReference type="AlphaFoldDB" id="A0A448YQ78"/>
<evidence type="ECO:0000313" key="1">
    <source>
        <dbReference type="EMBL" id="VEU23089.1"/>
    </source>
</evidence>
<dbReference type="EMBL" id="CAACVR010000034">
    <property type="protein sequence ID" value="VEU23089.1"/>
    <property type="molecule type" value="Genomic_DNA"/>
</dbReference>
<protein>
    <submittedName>
        <fullName evidence="1">DEKNAAC104120</fullName>
    </submittedName>
</protein>
<dbReference type="InterPro" id="IPR011990">
    <property type="entry name" value="TPR-like_helical_dom_sf"/>
</dbReference>
<sequence length="207" mass="23135">MSLPISYDATSKKVKLLDDVKLSENRDLESEVEQLNTLVKDYINTNSDVPGLPTPQAFTKNLSLMVKKMHASSTNLMRQKKFKDAAKQYSIALGLALARPKFENFQLTMSEVVICLMGRCDALMMEEDWLSAYQDAEILCQLAAAVADNHLRKGICELKLGNALDAKADFERGLCFKPGHEKLKEHLKIVERVIAEENGESPSEATE</sequence>
<name>A0A448YQ78_BRENA</name>
<keyword evidence="2" id="KW-1185">Reference proteome</keyword>
<dbReference type="SUPFAM" id="SSF48452">
    <property type="entry name" value="TPR-like"/>
    <property type="match status" value="1"/>
</dbReference>
<dbReference type="STRING" id="13370.A0A448YQ78"/>
<gene>
    <name evidence="1" type="ORF">BRENAR_LOCUS3820</name>
</gene>
<dbReference type="Proteomes" id="UP000290900">
    <property type="component" value="Unassembled WGS sequence"/>
</dbReference>
<dbReference type="Gene3D" id="1.25.40.10">
    <property type="entry name" value="Tetratricopeptide repeat domain"/>
    <property type="match status" value="1"/>
</dbReference>
<dbReference type="OrthoDB" id="433738at2759"/>
<dbReference type="FunCoup" id="A0A448YQ78">
    <property type="interactions" value="64"/>
</dbReference>